<reference evidence="1 2" key="1">
    <citation type="journal article" date="2012" name="J. Bacteriol.">
        <title>Draft genome of Streptomyces tsukubaensis NRRL 18488, the producer of the clinically important immunosuppressant tacrolimus (FK506).</title>
        <authorList>
            <person name="Barreiro C."/>
            <person name="Prieto C."/>
            <person name="Sola-Landa A."/>
            <person name="Solera E."/>
            <person name="Martinez-Castro M."/>
            <person name="Perez-Redondo R."/>
            <person name="Garcia-Estrada C."/>
            <person name="Aparicio J.F."/>
            <person name="Fernandez-Martinez L.T."/>
            <person name="Santos-Aberturas J."/>
            <person name="Salehi-Najafabadi Z."/>
            <person name="Rodriguez-Garcia A."/>
            <person name="Tauch A."/>
            <person name="Martin J.F."/>
        </authorList>
    </citation>
    <scope>NUCLEOTIDE SEQUENCE [LARGE SCALE GENOMIC DNA]</scope>
    <source>
        <strain evidence="2">DSM 42081 / NBRC 108919 / NRRL 18488 / 9993</strain>
    </source>
</reference>
<dbReference type="AlphaFoldDB" id="I2NA81"/>
<proteinExistence type="predicted"/>
<organism evidence="1 2">
    <name type="scientific">Streptomyces tsukubensis (strain DSM 42081 / NBRC 108919 / NRRL 18488 / 9993)</name>
    <dbReference type="NCBI Taxonomy" id="1114943"/>
    <lineage>
        <taxon>Bacteria</taxon>
        <taxon>Bacillati</taxon>
        <taxon>Actinomycetota</taxon>
        <taxon>Actinomycetes</taxon>
        <taxon>Kitasatosporales</taxon>
        <taxon>Streptomycetaceae</taxon>
        <taxon>Streptomyces</taxon>
    </lineage>
</organism>
<dbReference type="Proteomes" id="UP000005940">
    <property type="component" value="Chromosome"/>
</dbReference>
<accession>I2NA81</accession>
<dbReference type="EMBL" id="CP029159">
    <property type="protein sequence ID" value="QKM66323.1"/>
    <property type="molecule type" value="Genomic_DNA"/>
</dbReference>
<gene>
    <name evidence="1" type="ORF">STSU_003235</name>
</gene>
<evidence type="ECO:0000313" key="2">
    <source>
        <dbReference type="Proteomes" id="UP000005940"/>
    </source>
</evidence>
<sequence length="141" mass="14845">MGLGERRAWITALVAVAGYTVYLLVVLGRADGGPLTAVRYAPVLLWTVGCAIAAAVLLEIAAAVIAPGAGHRTDMRDREIGRLGEHVGQSFLVVGAVGALALAMAEADRFWIAQTLYLAFVLSALLGSAARIVSYRRGLPW</sequence>
<protein>
    <submittedName>
        <fullName evidence="1">Uncharacterized protein</fullName>
    </submittedName>
</protein>
<dbReference type="RefSeq" id="WP_006345202.1">
    <property type="nucleotide sequence ID" value="NZ_CP029159.1"/>
</dbReference>
<name>I2NA81_STRT9</name>
<keyword evidence="2" id="KW-1185">Reference proteome</keyword>
<evidence type="ECO:0000313" key="1">
    <source>
        <dbReference type="EMBL" id="QKM66323.1"/>
    </source>
</evidence>